<dbReference type="Proteomes" id="UP000652153">
    <property type="component" value="Unassembled WGS sequence"/>
</dbReference>
<proteinExistence type="predicted"/>
<dbReference type="EMBL" id="BMFU01000001">
    <property type="protein sequence ID" value="GGH46017.1"/>
    <property type="molecule type" value="Genomic_DNA"/>
</dbReference>
<organism evidence="1 2">
    <name type="scientific">Paenibacillus silvae</name>
    <dbReference type="NCBI Taxonomy" id="1325358"/>
    <lineage>
        <taxon>Bacteria</taxon>
        <taxon>Bacillati</taxon>
        <taxon>Bacillota</taxon>
        <taxon>Bacilli</taxon>
        <taxon>Bacillales</taxon>
        <taxon>Paenibacillaceae</taxon>
        <taxon>Paenibacillus</taxon>
    </lineage>
</organism>
<accession>A0ABQ1Z0V2</accession>
<gene>
    <name evidence="1" type="ORF">GCM10008014_08410</name>
</gene>
<comment type="caution">
    <text evidence="1">The sequence shown here is derived from an EMBL/GenBank/DDBJ whole genome shotgun (WGS) entry which is preliminary data.</text>
</comment>
<evidence type="ECO:0000313" key="2">
    <source>
        <dbReference type="Proteomes" id="UP000652153"/>
    </source>
</evidence>
<sequence length="60" mass="6810">MIGRYVHVGDGWVLLDDSGACRGRLIDFDGRLVGPTQKRLYEPTGWFKMDGWKVGKRDIA</sequence>
<protein>
    <recommendedName>
        <fullName evidence="3">WG repeat-containing protein</fullName>
    </recommendedName>
</protein>
<name>A0ABQ1Z0V2_9BACL</name>
<evidence type="ECO:0000313" key="1">
    <source>
        <dbReference type="EMBL" id="GGH46017.1"/>
    </source>
</evidence>
<keyword evidence="2" id="KW-1185">Reference proteome</keyword>
<evidence type="ECO:0008006" key="3">
    <source>
        <dbReference type="Google" id="ProtNLM"/>
    </source>
</evidence>
<reference evidence="2" key="1">
    <citation type="journal article" date="2019" name="Int. J. Syst. Evol. Microbiol.">
        <title>The Global Catalogue of Microorganisms (GCM) 10K type strain sequencing project: providing services to taxonomists for standard genome sequencing and annotation.</title>
        <authorList>
            <consortium name="The Broad Institute Genomics Platform"/>
            <consortium name="The Broad Institute Genome Sequencing Center for Infectious Disease"/>
            <person name="Wu L."/>
            <person name="Ma J."/>
        </authorList>
    </citation>
    <scope>NUCLEOTIDE SEQUENCE [LARGE SCALE GENOMIC DNA]</scope>
    <source>
        <strain evidence="2">CGMCC 1.12770</strain>
    </source>
</reference>